<evidence type="ECO:0000256" key="5">
    <source>
        <dbReference type="ARBA" id="ARBA00022525"/>
    </source>
</evidence>
<feature type="region of interest" description="Disordered" evidence="12">
    <location>
        <begin position="1269"/>
        <end position="1298"/>
    </location>
</feature>
<dbReference type="InterPro" id="IPR001223">
    <property type="entry name" value="Glyco_hydro18_cat"/>
</dbReference>
<sequence>MTSHKTEREGFIRDLVGFLREYGLDGVDIDWEDPGARLRGGNQADRDNYVLLLAEIRQTFDSEGAGWEISIAVSSSYWYQRGFALESLQKHLDYFNFMSYDIYGMWDQDNEWTGPYLKGHTDWTMIDNGLDLLWRNGVTPDKVNMGFGFYGRSFTMSNPGCFEPNGVCQFSDGGVPGSCSGTKGVLTYEEVVSRNNSLDVKTIYEGKNTTVKYNVFGGSQWVSYDDGESFRHKLEHLASRCLGGLMIWTIDQDTNDFKAFGDLMGDYSHLQLQGLDANSAQELSDLFGQYNGQHCYATERCTKDGNDQKGADQLKGDCTVGWYQHICCPKKQMPKNCEWNGDPVRNVIGCTGRCGPGTFELNSDTAVDARGNQECHQGSRKLCCQSTKLFDDCFWDKRSQTPYADDDHPECPEGTEYVAWRNDKPDGSGMCQEEYVFPTSGQKGSTLKEPFRSSLCCPKGRGFGNCVWSNSQPTIINGHEQVKLREEVCLSRSCNNDKVQVAEALSPPPSTDARVETDRYNRYDCSMMSVPKRTDPCFPLCCDPPSLWNHDWPVGPEKLWEEHFSDRDKDKAVWSYDTQFTHNDKGPAMAAEVIDGSDAFSFMMLNGLQAAVDNTFHKTMTVVRRSADTPTAKREVFTTNQTLVGQVFEHAEETFYAYCNYSPGSAECENLFVGGAEDTIIRLPDHVGEGPFARVVSIERADESHKLPRHHLENRSLGGLEGNPVWKIKIDYAFHLARQDRGKVQIRVDYTTLLGYWKEITDSPATRRFKRNYGPIPSEPGFNIGHFRDMVARGETHDRKVGRRYEKMVKRSMSFSAEELMDEHISEIHRQAAGNVDSYGELDVNGGAPIERRWWGIFTNWLKKLTTVTKEEVGDLPLGWADTIKYLQSQVGLPCMQATYAYYLSATFIPPSKPDAFFYFGIEPTAYMELVLTGNAAARLGTGRKKIIDILAYPDLAIKGIAAVGPTMDVYGEIKGELSVHGKALAGCRVSLDKAQAYWPQDDKAVEEYDRILNLGLKEKEVPAGSKVAPTFEAGVALKAEIDLIVQPEANVGIKVGGGSYTGGAALVDAQISAYLFTALQFLATDTANTITKTFDYTYGVYLHWNVGYKARATVLEWAGWAMAPREAFKKPMVIDIYHRQGSIDISGGDGGNQRRMVKLAENPEQYVNETLALEALLDPGYLYKRQNSDDDSMDIDGPDAPSFSQPVTCPDGDSPSIQLPELRMNCGAFPRIMLATPNGRTGMMSSICDGITTVTLPATLTHAGALTDRDEDRKGTRRKEACKNNDPDKNTGLDSEQKSCETLNEFLYNDGVRKPKSYPNI</sequence>
<evidence type="ECO:0000313" key="15">
    <source>
        <dbReference type="Proteomes" id="UP001628179"/>
    </source>
</evidence>
<dbReference type="InterPro" id="IPR050314">
    <property type="entry name" value="Glycosyl_Hydrlase_18"/>
</dbReference>
<accession>A0ABQ0GIX2</accession>
<keyword evidence="10" id="KW-0624">Polysaccharide degradation</keyword>
<feature type="domain" description="GH18" evidence="13">
    <location>
        <begin position="1"/>
        <end position="267"/>
    </location>
</feature>
<dbReference type="SUPFAM" id="SSF51445">
    <property type="entry name" value="(Trans)glycosidases"/>
    <property type="match status" value="1"/>
</dbReference>
<reference evidence="14 15" key="1">
    <citation type="submission" date="2024-09" db="EMBL/GenBank/DDBJ databases">
        <title>Itraconazole resistance in Madurella fahalii resulting from another homologue of gene encoding cytochrome P450 14-alpha sterol demethylase (CYP51).</title>
        <authorList>
            <person name="Yoshioka I."/>
            <person name="Fahal A.H."/>
            <person name="Kaneko S."/>
            <person name="Yaguchi T."/>
        </authorList>
    </citation>
    <scope>NUCLEOTIDE SEQUENCE [LARGE SCALE GENOMIC DNA]</scope>
    <source>
        <strain evidence="14 15">IFM 68171</strain>
    </source>
</reference>
<dbReference type="EMBL" id="BAAFSV010000004">
    <property type="protein sequence ID" value="GAB1317703.1"/>
    <property type="molecule type" value="Genomic_DNA"/>
</dbReference>
<evidence type="ECO:0000256" key="7">
    <source>
        <dbReference type="ARBA" id="ARBA00023024"/>
    </source>
</evidence>
<dbReference type="InterPro" id="IPR011583">
    <property type="entry name" value="Chitinase_II/V-like_cat"/>
</dbReference>
<keyword evidence="8" id="KW-0119">Carbohydrate metabolism</keyword>
<keyword evidence="5" id="KW-0964">Secreted</keyword>
<dbReference type="InterPro" id="IPR001579">
    <property type="entry name" value="Glyco_hydro_18_chit_AS"/>
</dbReference>
<evidence type="ECO:0000256" key="6">
    <source>
        <dbReference type="ARBA" id="ARBA00022801"/>
    </source>
</evidence>
<organism evidence="14 15">
    <name type="scientific">Madurella fahalii</name>
    <dbReference type="NCBI Taxonomy" id="1157608"/>
    <lineage>
        <taxon>Eukaryota</taxon>
        <taxon>Fungi</taxon>
        <taxon>Dikarya</taxon>
        <taxon>Ascomycota</taxon>
        <taxon>Pezizomycotina</taxon>
        <taxon>Sordariomycetes</taxon>
        <taxon>Sordariomycetidae</taxon>
        <taxon>Sordariales</taxon>
        <taxon>Sordariales incertae sedis</taxon>
        <taxon>Madurella</taxon>
    </lineage>
</organism>
<dbReference type="SMART" id="SM00636">
    <property type="entry name" value="Glyco_18"/>
    <property type="match status" value="1"/>
</dbReference>
<dbReference type="GeneID" id="98178656"/>
<comment type="catalytic activity">
    <reaction evidence="1">
        <text>Random endo-hydrolysis of N-acetyl-beta-D-glucosaminide (1-&gt;4)-beta-linkages in chitin and chitodextrins.</text>
        <dbReference type="EC" id="3.2.1.14"/>
    </reaction>
</comment>
<comment type="similarity">
    <text evidence="3">Belongs to the glycosyl hydrolase 18 family. Chitinase class V subfamily.</text>
</comment>
<evidence type="ECO:0000256" key="3">
    <source>
        <dbReference type="ARBA" id="ARBA00008682"/>
    </source>
</evidence>
<evidence type="ECO:0000256" key="1">
    <source>
        <dbReference type="ARBA" id="ARBA00000822"/>
    </source>
</evidence>
<evidence type="ECO:0000313" key="14">
    <source>
        <dbReference type="EMBL" id="GAB1317703.1"/>
    </source>
</evidence>
<dbReference type="RefSeq" id="XP_070919434.1">
    <property type="nucleotide sequence ID" value="XM_071063333.1"/>
</dbReference>
<dbReference type="PANTHER" id="PTHR11177:SF402">
    <property type="entry name" value="CHITINASE"/>
    <property type="match status" value="1"/>
</dbReference>
<proteinExistence type="inferred from homology"/>
<dbReference type="Gene3D" id="3.10.50.10">
    <property type="match status" value="1"/>
</dbReference>
<evidence type="ECO:0000256" key="10">
    <source>
        <dbReference type="ARBA" id="ARBA00023326"/>
    </source>
</evidence>
<dbReference type="Proteomes" id="UP001628179">
    <property type="component" value="Unassembled WGS sequence"/>
</dbReference>
<evidence type="ECO:0000256" key="9">
    <source>
        <dbReference type="ARBA" id="ARBA00023295"/>
    </source>
</evidence>
<evidence type="ECO:0000256" key="11">
    <source>
        <dbReference type="RuleBase" id="RU000489"/>
    </source>
</evidence>
<dbReference type="SUPFAM" id="SSF54556">
    <property type="entry name" value="Chitinase insertion domain"/>
    <property type="match status" value="1"/>
</dbReference>
<evidence type="ECO:0000256" key="12">
    <source>
        <dbReference type="SAM" id="MobiDB-lite"/>
    </source>
</evidence>
<dbReference type="InterPro" id="IPR017853">
    <property type="entry name" value="GH"/>
</dbReference>
<gene>
    <name evidence="14" type="ORF">MFIFM68171_07913</name>
</gene>
<evidence type="ECO:0000256" key="2">
    <source>
        <dbReference type="ARBA" id="ARBA00004613"/>
    </source>
</evidence>
<dbReference type="Pfam" id="PF00704">
    <property type="entry name" value="Glyco_hydro_18"/>
    <property type="match status" value="1"/>
</dbReference>
<dbReference type="PROSITE" id="PS01095">
    <property type="entry name" value="GH18_1"/>
    <property type="match status" value="1"/>
</dbReference>
<evidence type="ECO:0000256" key="4">
    <source>
        <dbReference type="ARBA" id="ARBA00012729"/>
    </source>
</evidence>
<name>A0ABQ0GIX2_9PEZI</name>
<dbReference type="PROSITE" id="PS51910">
    <property type="entry name" value="GH18_2"/>
    <property type="match status" value="1"/>
</dbReference>
<evidence type="ECO:0000256" key="8">
    <source>
        <dbReference type="ARBA" id="ARBA00023277"/>
    </source>
</evidence>
<keyword evidence="9 11" id="KW-0326">Glycosidase</keyword>
<keyword evidence="7" id="KW-0146">Chitin degradation</keyword>
<feature type="region of interest" description="Disordered" evidence="12">
    <location>
        <begin position="1188"/>
        <end position="1209"/>
    </location>
</feature>
<dbReference type="Gene3D" id="3.20.20.80">
    <property type="entry name" value="Glycosidases"/>
    <property type="match status" value="1"/>
</dbReference>
<dbReference type="InterPro" id="IPR029070">
    <property type="entry name" value="Chitinase_insertion_sf"/>
</dbReference>
<evidence type="ECO:0000259" key="13">
    <source>
        <dbReference type="PROSITE" id="PS51910"/>
    </source>
</evidence>
<comment type="caution">
    <text evidence="14">The sequence shown here is derived from an EMBL/GenBank/DDBJ whole genome shotgun (WGS) entry which is preliminary data.</text>
</comment>
<comment type="subcellular location">
    <subcellularLocation>
        <location evidence="2">Secreted</location>
    </subcellularLocation>
</comment>
<keyword evidence="15" id="KW-1185">Reference proteome</keyword>
<keyword evidence="6 11" id="KW-0378">Hydrolase</keyword>
<dbReference type="PANTHER" id="PTHR11177">
    <property type="entry name" value="CHITINASE"/>
    <property type="match status" value="1"/>
</dbReference>
<protein>
    <recommendedName>
        <fullName evidence="4">chitinase</fullName>
        <ecNumber evidence="4">3.2.1.14</ecNumber>
    </recommendedName>
</protein>
<dbReference type="EC" id="3.2.1.14" evidence="4"/>